<evidence type="ECO:0000256" key="9">
    <source>
        <dbReference type="ARBA" id="ARBA00024202"/>
    </source>
</evidence>
<comment type="similarity">
    <text evidence="9">Belongs to the binding-protein-dependent transport system permease family. OppBC subfamily.</text>
</comment>
<evidence type="ECO:0000256" key="2">
    <source>
        <dbReference type="ARBA" id="ARBA00022448"/>
    </source>
</evidence>
<keyword evidence="8 10" id="KW-0472">Membrane</keyword>
<dbReference type="RefSeq" id="WP_116171612.1">
    <property type="nucleotide sequence ID" value="NZ_CP033058.2"/>
</dbReference>
<dbReference type="GO" id="GO:0015031">
    <property type="term" value="P:protein transport"/>
    <property type="evidence" value="ECO:0007669"/>
    <property type="project" value="UniProtKB-KW"/>
</dbReference>
<name>A0A3T0TU33_9BACT</name>
<evidence type="ECO:0000313" key="12">
    <source>
        <dbReference type="EMBL" id="AZZ65558.1"/>
    </source>
</evidence>
<keyword evidence="5" id="KW-0571">Peptide transport</keyword>
<keyword evidence="2 10" id="KW-0813">Transport</keyword>
<dbReference type="KEGG" id="mphc:DMC14_002045"/>
<dbReference type="PANTHER" id="PTHR43386:SF24">
    <property type="entry name" value="OLIGOPEPTIDE TRANSPORT SYSTEM PERMEASE PROTEIN AMID"/>
    <property type="match status" value="1"/>
</dbReference>
<dbReference type="OrthoDB" id="9788103at2"/>
<feature type="transmembrane region" description="Helical" evidence="10">
    <location>
        <begin position="285"/>
        <end position="307"/>
    </location>
</feature>
<dbReference type="CDD" id="cd06261">
    <property type="entry name" value="TM_PBP2"/>
    <property type="match status" value="1"/>
</dbReference>
<dbReference type="GO" id="GO:0015833">
    <property type="term" value="P:peptide transport"/>
    <property type="evidence" value="ECO:0007669"/>
    <property type="project" value="UniProtKB-KW"/>
</dbReference>
<dbReference type="Proteomes" id="UP000256585">
    <property type="component" value="Chromosome"/>
</dbReference>
<dbReference type="Pfam" id="PF00528">
    <property type="entry name" value="BPD_transp_1"/>
    <property type="match status" value="1"/>
</dbReference>
<reference evidence="12" key="1">
    <citation type="submission" date="2019-03" db="EMBL/GenBank/DDBJ databases">
        <title>Draft Sequence and Annotation of the Mycoplasma phocicerebrale Strain 1049T Genome.</title>
        <authorList>
            <person name="Frasca S.Jr."/>
            <person name="Kutish G.F."/>
            <person name="Castellanos Gell J."/>
            <person name="Michaels D.L."/>
            <person name="Brown D.R."/>
        </authorList>
    </citation>
    <scope>NUCLEOTIDE SEQUENCE</scope>
    <source>
        <strain evidence="12">1049</strain>
    </source>
</reference>
<feature type="domain" description="ABC transmembrane type-1" evidence="11">
    <location>
        <begin position="220"/>
        <end position="410"/>
    </location>
</feature>
<evidence type="ECO:0000259" key="11">
    <source>
        <dbReference type="PROSITE" id="PS50928"/>
    </source>
</evidence>
<dbReference type="InterPro" id="IPR025966">
    <property type="entry name" value="OppC_N"/>
</dbReference>
<keyword evidence="4 10" id="KW-0812">Transmembrane</keyword>
<evidence type="ECO:0000313" key="13">
    <source>
        <dbReference type="Proteomes" id="UP000256585"/>
    </source>
</evidence>
<evidence type="ECO:0000256" key="7">
    <source>
        <dbReference type="ARBA" id="ARBA00022989"/>
    </source>
</evidence>
<dbReference type="EMBL" id="CP033058">
    <property type="protein sequence ID" value="AZZ65558.1"/>
    <property type="molecule type" value="Genomic_DNA"/>
</dbReference>
<dbReference type="AlphaFoldDB" id="A0A3T0TU33"/>
<dbReference type="PANTHER" id="PTHR43386">
    <property type="entry name" value="OLIGOPEPTIDE TRANSPORT SYSTEM PERMEASE PROTEIN APPC"/>
    <property type="match status" value="1"/>
</dbReference>
<dbReference type="GO" id="GO:0005886">
    <property type="term" value="C:plasma membrane"/>
    <property type="evidence" value="ECO:0007669"/>
    <property type="project" value="UniProtKB-SubCell"/>
</dbReference>
<keyword evidence="6" id="KW-0653">Protein transport</keyword>
<dbReference type="SUPFAM" id="SSF161098">
    <property type="entry name" value="MetI-like"/>
    <property type="match status" value="1"/>
</dbReference>
<feature type="transmembrane region" description="Helical" evidence="10">
    <location>
        <begin position="389"/>
        <end position="417"/>
    </location>
</feature>
<keyword evidence="7 10" id="KW-1133">Transmembrane helix</keyword>
<feature type="transmembrane region" description="Helical" evidence="10">
    <location>
        <begin position="346"/>
        <end position="366"/>
    </location>
</feature>
<keyword evidence="13" id="KW-1185">Reference proteome</keyword>
<proteinExistence type="inferred from homology"/>
<evidence type="ECO:0000256" key="3">
    <source>
        <dbReference type="ARBA" id="ARBA00022475"/>
    </source>
</evidence>
<evidence type="ECO:0000256" key="6">
    <source>
        <dbReference type="ARBA" id="ARBA00022927"/>
    </source>
</evidence>
<feature type="transmembrane region" description="Helical" evidence="10">
    <location>
        <begin position="226"/>
        <end position="248"/>
    </location>
</feature>
<dbReference type="InterPro" id="IPR050366">
    <property type="entry name" value="BP-dependent_transpt_permease"/>
</dbReference>
<dbReference type="GO" id="GO:0055085">
    <property type="term" value="P:transmembrane transport"/>
    <property type="evidence" value="ECO:0007669"/>
    <property type="project" value="InterPro"/>
</dbReference>
<feature type="transmembrane region" description="Helical" evidence="10">
    <location>
        <begin position="260"/>
        <end position="279"/>
    </location>
</feature>
<evidence type="ECO:0000256" key="5">
    <source>
        <dbReference type="ARBA" id="ARBA00022856"/>
    </source>
</evidence>
<evidence type="ECO:0000256" key="8">
    <source>
        <dbReference type="ARBA" id="ARBA00023136"/>
    </source>
</evidence>
<evidence type="ECO:0000256" key="4">
    <source>
        <dbReference type="ARBA" id="ARBA00022692"/>
    </source>
</evidence>
<keyword evidence="3" id="KW-1003">Cell membrane</keyword>
<dbReference type="Gene3D" id="1.10.3720.10">
    <property type="entry name" value="MetI-like"/>
    <property type="match status" value="1"/>
</dbReference>
<dbReference type="InterPro" id="IPR000515">
    <property type="entry name" value="MetI-like"/>
</dbReference>
<dbReference type="PROSITE" id="PS50928">
    <property type="entry name" value="ABC_TM1"/>
    <property type="match status" value="1"/>
</dbReference>
<accession>A0A3T0TU33</accession>
<dbReference type="InterPro" id="IPR035906">
    <property type="entry name" value="MetI-like_sf"/>
</dbReference>
<dbReference type="Pfam" id="PF12911">
    <property type="entry name" value="OppC_N"/>
    <property type="match status" value="1"/>
</dbReference>
<gene>
    <name evidence="12" type="ORF">DMC14_002045</name>
</gene>
<evidence type="ECO:0000256" key="1">
    <source>
        <dbReference type="ARBA" id="ARBA00004651"/>
    </source>
</evidence>
<sequence>MPEQNINEFNKKYKINSNLAKKFNFIAEKDRIQTSSIAGKPKKMWIEVIKRFFTNPIVIISLAVFLTIILLSILIPATSQFKPNEKITGSDYIKYLPPYSTPTITRIVESDGEIFKFYQNVLSQANANPMYKKWLKFYLDSVNYELINGTTSIKMTYNAYFFVFATHINEFINDNILLGNTITDSMIAEEMAKYINIYSNVLLGTSSIGYDIWVTSWYATWRAIKIALIVVLIEGIIGISIGAFLGFHAGKLVDTICMRIIEIFSSPPTLIWILLFVSILGTNQWALIFALSIVGWPGFVGITRMFVITIKDEEYIKAAKAIGASTGRQIFIHALPGIIGKIANSLVKAVPGVILWIASLAFLGFFKETGDINLGQMLIQASSESGSNLWIIALPTIILLLLSLSLNFIALGVHDALDPKVMSKGRK</sequence>
<feature type="transmembrane region" description="Helical" evidence="10">
    <location>
        <begin position="52"/>
        <end position="75"/>
    </location>
</feature>
<protein>
    <submittedName>
        <fullName evidence="12">ABC transporter permease</fullName>
    </submittedName>
</protein>
<organism evidence="12 13">
    <name type="scientific">Metamycoplasma phocicerebrale</name>
    <dbReference type="NCBI Taxonomy" id="142649"/>
    <lineage>
        <taxon>Bacteria</taxon>
        <taxon>Bacillati</taxon>
        <taxon>Mycoplasmatota</taxon>
        <taxon>Mycoplasmoidales</taxon>
        <taxon>Metamycoplasmataceae</taxon>
        <taxon>Metamycoplasma</taxon>
    </lineage>
</organism>
<comment type="subcellular location">
    <subcellularLocation>
        <location evidence="1 10">Cell membrane</location>
        <topology evidence="1 10">Multi-pass membrane protein</topology>
    </subcellularLocation>
</comment>
<evidence type="ECO:0000256" key="10">
    <source>
        <dbReference type="RuleBase" id="RU363032"/>
    </source>
</evidence>